<evidence type="ECO:0000256" key="1">
    <source>
        <dbReference type="SAM" id="MobiDB-lite"/>
    </source>
</evidence>
<sequence length="146" mass="15887">MDAEGSQGAGADEEEEEEDELRRRSRHGIMLMYWQLPRHRAHSTLLAKIQLNRVPILLKSLSRQTAFTVAGVTAQSMRLFMRPISGKIRVCGFPSCTGHGRDGEFDFGMGPPVGGNGGLEGRLHGHGPSVRLQIGVGFAGNVFGIF</sequence>
<accession>Q6IGQ9</accession>
<evidence type="ECO:0000313" key="2">
    <source>
        <dbReference type="EMBL" id="DAA02405.1"/>
    </source>
</evidence>
<reference evidence="2" key="1">
    <citation type="journal article" date="2003" name="Genome Biol.">
        <title>An integrated gene annotation and transcriptional profiling approach towards the full gene content of the Drosophila genome.</title>
        <authorList>
            <person name="Hild M."/>
            <person name="Beckmann B."/>
            <person name="Haas S.A."/>
            <person name="Koch B."/>
            <person name="Solovyev V."/>
            <person name="Busold C."/>
            <person name="Fellenberg K."/>
            <person name="Boutros M."/>
            <person name="Vingron M."/>
            <person name="Sauer F."/>
            <person name="Hoheisel J.D."/>
            <person name="Paro R."/>
        </authorList>
    </citation>
    <scope>NUCLEOTIDE SEQUENCE</scope>
</reference>
<feature type="compositionally biased region" description="Low complexity" evidence="1">
    <location>
        <begin position="1"/>
        <end position="10"/>
    </location>
</feature>
<protein>
    <submittedName>
        <fullName evidence="2">HDC05668</fullName>
    </submittedName>
</protein>
<name>Q6IGQ9_DROME</name>
<feature type="region of interest" description="Disordered" evidence="1">
    <location>
        <begin position="1"/>
        <end position="22"/>
    </location>
</feature>
<proteinExistence type="predicted"/>
<organism evidence="2">
    <name type="scientific">Drosophila melanogaster</name>
    <name type="common">Fruit fly</name>
    <dbReference type="NCBI Taxonomy" id="7227"/>
    <lineage>
        <taxon>Eukaryota</taxon>
        <taxon>Metazoa</taxon>
        <taxon>Ecdysozoa</taxon>
        <taxon>Arthropoda</taxon>
        <taxon>Hexapoda</taxon>
        <taxon>Insecta</taxon>
        <taxon>Pterygota</taxon>
        <taxon>Neoptera</taxon>
        <taxon>Endopterygota</taxon>
        <taxon>Diptera</taxon>
        <taxon>Brachycera</taxon>
        <taxon>Muscomorpha</taxon>
        <taxon>Ephydroidea</taxon>
        <taxon>Drosophilidae</taxon>
        <taxon>Drosophila</taxon>
        <taxon>Sophophora</taxon>
    </lineage>
</organism>
<dbReference type="EMBL" id="BK003707">
    <property type="protein sequence ID" value="DAA02405.1"/>
    <property type="molecule type" value="Genomic_DNA"/>
</dbReference>
<gene>
    <name evidence="2" type="ORF">HDC05668</name>
</gene>
<dbReference type="AlphaFoldDB" id="Q6IGQ9"/>